<feature type="compositionally biased region" description="Basic and acidic residues" evidence="6">
    <location>
        <begin position="27"/>
        <end position="41"/>
    </location>
</feature>
<proteinExistence type="predicted"/>
<organism evidence="8 9">
    <name type="scientific">Euroglyphus maynei</name>
    <name type="common">Mayne's house dust mite</name>
    <dbReference type="NCBI Taxonomy" id="6958"/>
    <lineage>
        <taxon>Eukaryota</taxon>
        <taxon>Metazoa</taxon>
        <taxon>Ecdysozoa</taxon>
        <taxon>Arthropoda</taxon>
        <taxon>Chelicerata</taxon>
        <taxon>Arachnida</taxon>
        <taxon>Acari</taxon>
        <taxon>Acariformes</taxon>
        <taxon>Sarcoptiformes</taxon>
        <taxon>Astigmata</taxon>
        <taxon>Psoroptidia</taxon>
        <taxon>Analgoidea</taxon>
        <taxon>Pyroglyphidae</taxon>
        <taxon>Pyroglyphinae</taxon>
        <taxon>Euroglyphus</taxon>
    </lineage>
</organism>
<evidence type="ECO:0000256" key="2">
    <source>
        <dbReference type="ARBA" id="ARBA00023015"/>
    </source>
</evidence>
<keyword evidence="5" id="KW-0175">Coiled coil</keyword>
<evidence type="ECO:0000256" key="4">
    <source>
        <dbReference type="ARBA" id="ARBA00023242"/>
    </source>
</evidence>
<comment type="subcellular location">
    <subcellularLocation>
        <location evidence="1">Nucleus</location>
    </subcellularLocation>
</comment>
<dbReference type="Proteomes" id="UP000194236">
    <property type="component" value="Unassembled WGS sequence"/>
</dbReference>
<dbReference type="SMART" id="SM00338">
    <property type="entry name" value="BRLZ"/>
    <property type="match status" value="1"/>
</dbReference>
<dbReference type="SUPFAM" id="SSF57959">
    <property type="entry name" value="Leucine zipper domain"/>
    <property type="match status" value="1"/>
</dbReference>
<dbReference type="AlphaFoldDB" id="A0A1Y3BD35"/>
<comment type="caution">
    <text evidence="8">The sequence shown here is derived from an EMBL/GenBank/DDBJ whole genome shotgun (WGS) entry which is preliminary data.</text>
</comment>
<evidence type="ECO:0000259" key="7">
    <source>
        <dbReference type="PROSITE" id="PS50217"/>
    </source>
</evidence>
<dbReference type="InterPro" id="IPR051027">
    <property type="entry name" value="bZIP_transcription_factors"/>
</dbReference>
<evidence type="ECO:0000256" key="5">
    <source>
        <dbReference type="SAM" id="Coils"/>
    </source>
</evidence>
<evidence type="ECO:0000313" key="9">
    <source>
        <dbReference type="Proteomes" id="UP000194236"/>
    </source>
</evidence>
<dbReference type="PROSITE" id="PS50217">
    <property type="entry name" value="BZIP"/>
    <property type="match status" value="1"/>
</dbReference>
<dbReference type="GO" id="GO:0003700">
    <property type="term" value="F:DNA-binding transcription factor activity"/>
    <property type="evidence" value="ECO:0007669"/>
    <property type="project" value="InterPro"/>
</dbReference>
<name>A0A1Y3BD35_EURMA</name>
<keyword evidence="2" id="KW-0805">Transcription regulation</keyword>
<feature type="region of interest" description="Disordered" evidence="6">
    <location>
        <begin position="12"/>
        <end position="41"/>
    </location>
</feature>
<dbReference type="InterPro" id="IPR046347">
    <property type="entry name" value="bZIP_sf"/>
</dbReference>
<sequence length="95" mass="11299">MDELIDKIKATEAALPPRAKPGRKSKSAAESDTREKKRLSLERNRAAAMRCRLKKKKEIDELKNRVDKYEQQNQQLKIFTITTFFFNYTIRSYRF</sequence>
<feature type="coiled-coil region" evidence="5">
    <location>
        <begin position="52"/>
        <end position="79"/>
    </location>
</feature>
<dbReference type="CDD" id="cd14687">
    <property type="entry name" value="bZIP_ATF2"/>
    <property type="match status" value="1"/>
</dbReference>
<evidence type="ECO:0000256" key="3">
    <source>
        <dbReference type="ARBA" id="ARBA00023163"/>
    </source>
</evidence>
<keyword evidence="3" id="KW-0804">Transcription</keyword>
<dbReference type="InterPro" id="IPR004827">
    <property type="entry name" value="bZIP"/>
</dbReference>
<feature type="domain" description="BZIP" evidence="7">
    <location>
        <begin position="34"/>
        <end position="77"/>
    </location>
</feature>
<dbReference type="OrthoDB" id="295274at2759"/>
<keyword evidence="9" id="KW-1185">Reference proteome</keyword>
<keyword evidence="4" id="KW-0539">Nucleus</keyword>
<dbReference type="GO" id="GO:0005634">
    <property type="term" value="C:nucleus"/>
    <property type="evidence" value="ECO:0007669"/>
    <property type="project" value="UniProtKB-SubCell"/>
</dbReference>
<dbReference type="Pfam" id="PF00170">
    <property type="entry name" value="bZIP_1"/>
    <property type="match status" value="1"/>
</dbReference>
<accession>A0A1Y3BD35</accession>
<gene>
    <name evidence="8" type="ORF">BLA29_002760</name>
</gene>
<reference evidence="8 9" key="1">
    <citation type="submission" date="2017-03" db="EMBL/GenBank/DDBJ databases">
        <title>Genome Survey of Euroglyphus maynei.</title>
        <authorList>
            <person name="Arlian L.G."/>
            <person name="Morgan M.S."/>
            <person name="Rider S.D."/>
        </authorList>
    </citation>
    <scope>NUCLEOTIDE SEQUENCE [LARGE SCALE GENOMIC DNA]</scope>
    <source>
        <strain evidence="8">Arlian Lab</strain>
        <tissue evidence="8">Whole body</tissue>
    </source>
</reference>
<dbReference type="EMBL" id="MUJZ01030218">
    <property type="protein sequence ID" value="OTF77934.1"/>
    <property type="molecule type" value="Genomic_DNA"/>
</dbReference>
<dbReference type="PANTHER" id="PTHR19304">
    <property type="entry name" value="CYCLIC-AMP RESPONSE ELEMENT BINDING PROTEIN"/>
    <property type="match status" value="1"/>
</dbReference>
<protein>
    <submittedName>
        <fullName evidence="8">Basic leucine zipper (BZIP) domain containing protein</fullName>
    </submittedName>
</protein>
<evidence type="ECO:0000256" key="6">
    <source>
        <dbReference type="SAM" id="MobiDB-lite"/>
    </source>
</evidence>
<evidence type="ECO:0000256" key="1">
    <source>
        <dbReference type="ARBA" id="ARBA00004123"/>
    </source>
</evidence>
<evidence type="ECO:0000313" key="8">
    <source>
        <dbReference type="EMBL" id="OTF77934.1"/>
    </source>
</evidence>
<dbReference type="Gene3D" id="1.20.5.170">
    <property type="match status" value="1"/>
</dbReference>